<name>A0A0G9H770_9GAMM</name>
<dbReference type="EMBL" id="CP017480">
    <property type="protein sequence ID" value="APG05510.1"/>
    <property type="molecule type" value="Genomic_DNA"/>
</dbReference>
<accession>A0A0G9H770</accession>
<reference evidence="2" key="1">
    <citation type="submission" date="2016-09" db="EMBL/GenBank/DDBJ databases">
        <authorList>
            <person name="Lysoe E."/>
        </authorList>
    </citation>
    <scope>NUCLEOTIDE SEQUENCE [LARGE SCALE GENOMIC DNA]</scope>
    <source>
        <strain evidence="2">LJ96T</strain>
    </source>
</reference>
<dbReference type="STRING" id="1440763.BJI69_17445"/>
<organism evidence="1 2">
    <name type="scientific">Luteibacter rhizovicinus DSM 16549</name>
    <dbReference type="NCBI Taxonomy" id="1440763"/>
    <lineage>
        <taxon>Bacteria</taxon>
        <taxon>Pseudomonadati</taxon>
        <taxon>Pseudomonadota</taxon>
        <taxon>Gammaproteobacteria</taxon>
        <taxon>Lysobacterales</taxon>
        <taxon>Rhodanobacteraceae</taxon>
        <taxon>Luteibacter</taxon>
    </lineage>
</organism>
<dbReference type="KEGG" id="lrz:BJI69_17445"/>
<evidence type="ECO:0000313" key="2">
    <source>
        <dbReference type="Proteomes" id="UP000182987"/>
    </source>
</evidence>
<dbReference type="AlphaFoldDB" id="A0A0G9H770"/>
<dbReference type="PATRIC" id="fig|1440763.5.peg.3509"/>
<dbReference type="InterPro" id="IPR025333">
    <property type="entry name" value="DUF4239"/>
</dbReference>
<dbReference type="Proteomes" id="UP000182987">
    <property type="component" value="Chromosome"/>
</dbReference>
<gene>
    <name evidence="1" type="ORF">BJI69_17445</name>
</gene>
<proteinExistence type="predicted"/>
<protein>
    <submittedName>
        <fullName evidence="1">Uncharacterized protein</fullName>
    </submittedName>
</protein>
<keyword evidence="2" id="KW-1185">Reference proteome</keyword>
<dbReference type="Pfam" id="PF14023">
    <property type="entry name" value="Bestrophin-like"/>
    <property type="match status" value="1"/>
</dbReference>
<evidence type="ECO:0000313" key="1">
    <source>
        <dbReference type="EMBL" id="APG05510.1"/>
    </source>
</evidence>
<sequence>MLIGREIGYALHRRHARHVTISEDDGKAEFALSAVLGLLALLIGFTFSLALARYETRRELVVSEANAMGTTWLRFDLLEAVQRDRARDLMRQYAVARLAYGLAEDSGEVVLAFHKADAIQARLWTELTTDIAPVRTTALAPLLLGPANEMIDIAGERTAAAEAHVPARLAGTLGLYCVVAAGLIGYLRGRYRTATTLVFLLVVLALGLVADLDMPTKGLVRVPQEPIAAFIRSMDAN</sequence>